<keyword evidence="8" id="KW-1185">Reference proteome</keyword>
<gene>
    <name evidence="7" type="ORF">T190115A13A_200055</name>
</gene>
<feature type="region of interest" description="Disordered" evidence="6">
    <location>
        <begin position="518"/>
        <end position="544"/>
    </location>
</feature>
<dbReference type="Pfam" id="PF00463">
    <property type="entry name" value="ICL"/>
    <property type="match status" value="3"/>
</dbReference>
<evidence type="ECO:0000256" key="2">
    <source>
        <dbReference type="ARBA" id="ARBA00023239"/>
    </source>
</evidence>
<dbReference type="Gene3D" id="3.20.20.60">
    <property type="entry name" value="Phosphoenolpyruvate-binding domains"/>
    <property type="match status" value="1"/>
</dbReference>
<sequence>MKNIAQTSYSSALETVRNLKEKYGSTWNAIAPENAARMMAQNRFKTGLDIAKYTAGIMRKDMADYDKNPSNYTQSLGCWHGFVAQQKMIAVKKHYKTTDKKYLYLSGWMVAALRSEFGPLPDQSMHEKVAVPALIEEIYSFLRQADAIELNDLFRRLENGENVQDEIANFETHVVPIIADIDAGFGNEEATYLLAKKMIEAGACAIQIENQVSDAKQCGHQDGKVTVPHEDFIAKLNAIRYAFLELGVDNGIIVARTDSEGAGLTQKLPVSKEPRDLASKYLDFVACEEVNIEEVNNNEVLLKREGKLVRPIRLANGLYKFKEGSNIDRVVLDCITSLQNGADLLWIETPTPHVGQIAHMVNRVREVVPNAKLVYNNSPSFNWTLNFRSQVYDTMLKEGQDMAFYDRDNLMDAKYDGSELCRRADEKIRTFQVDGARDAGIFHHLITLPTYHTTALHMNDLTEGYFGENGMLAYVQGVQRQEIRKGVSCVKHQRMAGSDLGDDHKTFFAGDNALKAGGAKNTSNQFETSEKKIKKTPNGKPVMA</sequence>
<evidence type="ECO:0000313" key="7">
    <source>
        <dbReference type="EMBL" id="CAL2106339.1"/>
    </source>
</evidence>
<dbReference type="EMBL" id="CAXJRC010000012">
    <property type="protein sequence ID" value="CAL2106339.1"/>
    <property type="molecule type" value="Genomic_DNA"/>
</dbReference>
<dbReference type="SUPFAM" id="SSF51621">
    <property type="entry name" value="Phosphoenolpyruvate/pyruvate domain"/>
    <property type="match status" value="1"/>
</dbReference>
<evidence type="ECO:0000313" key="8">
    <source>
        <dbReference type="Proteomes" id="UP001497602"/>
    </source>
</evidence>
<dbReference type="PANTHER" id="PTHR21631:SF3">
    <property type="entry name" value="BIFUNCTIONAL GLYOXYLATE CYCLE PROTEIN"/>
    <property type="match status" value="1"/>
</dbReference>
<dbReference type="InterPro" id="IPR006254">
    <property type="entry name" value="Isocitrate_lyase"/>
</dbReference>
<comment type="catalytic activity">
    <reaction evidence="3">
        <text>D-threo-isocitrate = glyoxylate + succinate</text>
        <dbReference type="Rhea" id="RHEA:13245"/>
        <dbReference type="ChEBI" id="CHEBI:15562"/>
        <dbReference type="ChEBI" id="CHEBI:30031"/>
        <dbReference type="ChEBI" id="CHEBI:36655"/>
        <dbReference type="EC" id="4.1.3.1"/>
    </reaction>
</comment>
<evidence type="ECO:0000256" key="6">
    <source>
        <dbReference type="SAM" id="MobiDB-lite"/>
    </source>
</evidence>
<dbReference type="PIRSF" id="PIRSF001362">
    <property type="entry name" value="Isocit_lyase"/>
    <property type="match status" value="1"/>
</dbReference>
<protein>
    <recommendedName>
        <fullName evidence="1">Isocitrate lyase</fullName>
    </recommendedName>
    <alternativeName>
        <fullName evidence="4">Isocitrase</fullName>
    </alternativeName>
    <alternativeName>
        <fullName evidence="5">Isocitratase</fullName>
    </alternativeName>
</protein>
<dbReference type="InterPro" id="IPR015813">
    <property type="entry name" value="Pyrv/PenolPyrv_kinase-like_dom"/>
</dbReference>
<proteinExistence type="predicted"/>
<evidence type="ECO:0000256" key="4">
    <source>
        <dbReference type="ARBA" id="ARBA00031022"/>
    </source>
</evidence>
<dbReference type="CDD" id="cd00377">
    <property type="entry name" value="ICL_PEPM"/>
    <property type="match status" value="1"/>
</dbReference>
<reference evidence="7 8" key="1">
    <citation type="submission" date="2024-05" db="EMBL/GenBank/DDBJ databases">
        <authorList>
            <person name="Duchaud E."/>
        </authorList>
    </citation>
    <scope>NUCLEOTIDE SEQUENCE [LARGE SCALE GENOMIC DNA]</scope>
    <source>
        <strain evidence="7">Ena-SAMPLE-TAB-13-05-2024-13:56:06:370-140305</strain>
    </source>
</reference>
<dbReference type="InterPro" id="IPR039556">
    <property type="entry name" value="ICL/PEPM"/>
</dbReference>
<organism evidence="7 8">
    <name type="scientific">Tenacibaculum vairaonense</name>
    <dbReference type="NCBI Taxonomy" id="3137860"/>
    <lineage>
        <taxon>Bacteria</taxon>
        <taxon>Pseudomonadati</taxon>
        <taxon>Bacteroidota</taxon>
        <taxon>Flavobacteriia</taxon>
        <taxon>Flavobacteriales</taxon>
        <taxon>Flavobacteriaceae</taxon>
        <taxon>Tenacibaculum</taxon>
    </lineage>
</organism>
<keyword evidence="2 7" id="KW-0456">Lyase</keyword>
<dbReference type="InterPro" id="IPR040442">
    <property type="entry name" value="Pyrv_kinase-like_dom_sf"/>
</dbReference>
<comment type="caution">
    <text evidence="7">The sequence shown here is derived from an EMBL/GenBank/DDBJ whole genome shotgun (WGS) entry which is preliminary data.</text>
</comment>
<accession>A0ABP1FDC3</accession>
<evidence type="ECO:0000256" key="3">
    <source>
        <dbReference type="ARBA" id="ARBA00023531"/>
    </source>
</evidence>
<dbReference type="NCBIfam" id="NF005074">
    <property type="entry name" value="PRK06498.1"/>
    <property type="match status" value="1"/>
</dbReference>
<name>A0ABP1FDC3_9FLAO</name>
<dbReference type="RefSeq" id="WP_348738102.1">
    <property type="nucleotide sequence ID" value="NZ_CAXJRC010000012.1"/>
</dbReference>
<dbReference type="PANTHER" id="PTHR21631">
    <property type="entry name" value="ISOCITRATE LYASE/MALATE SYNTHASE"/>
    <property type="match status" value="1"/>
</dbReference>
<evidence type="ECO:0000256" key="1">
    <source>
        <dbReference type="ARBA" id="ARBA00017446"/>
    </source>
</evidence>
<dbReference type="GO" id="GO:0004451">
    <property type="term" value="F:isocitrate lyase activity"/>
    <property type="evidence" value="ECO:0007669"/>
    <property type="project" value="UniProtKB-EC"/>
</dbReference>
<evidence type="ECO:0000256" key="5">
    <source>
        <dbReference type="ARBA" id="ARBA00031921"/>
    </source>
</evidence>
<dbReference type="Proteomes" id="UP001497602">
    <property type="component" value="Unassembled WGS sequence"/>
</dbReference>